<feature type="compositionally biased region" description="Basic and acidic residues" evidence="1">
    <location>
        <begin position="30"/>
        <end position="45"/>
    </location>
</feature>
<organism evidence="3 4">
    <name type="scientific">Nesidiocoris tenuis</name>
    <dbReference type="NCBI Taxonomy" id="355587"/>
    <lineage>
        <taxon>Eukaryota</taxon>
        <taxon>Metazoa</taxon>
        <taxon>Ecdysozoa</taxon>
        <taxon>Arthropoda</taxon>
        <taxon>Hexapoda</taxon>
        <taxon>Insecta</taxon>
        <taxon>Pterygota</taxon>
        <taxon>Neoptera</taxon>
        <taxon>Paraneoptera</taxon>
        <taxon>Hemiptera</taxon>
        <taxon>Heteroptera</taxon>
        <taxon>Panheteroptera</taxon>
        <taxon>Cimicomorpha</taxon>
        <taxon>Miridae</taxon>
        <taxon>Dicyphina</taxon>
        <taxon>Nesidiocoris</taxon>
    </lineage>
</organism>
<dbReference type="Proteomes" id="UP001307889">
    <property type="component" value="Chromosome 4"/>
</dbReference>
<evidence type="ECO:0000256" key="2">
    <source>
        <dbReference type="SAM" id="Phobius"/>
    </source>
</evidence>
<name>A0ABN7ASB5_9HEMI</name>
<proteinExistence type="predicted"/>
<feature type="region of interest" description="Disordered" evidence="1">
    <location>
        <begin position="1"/>
        <end position="77"/>
    </location>
</feature>
<feature type="transmembrane region" description="Helical" evidence="2">
    <location>
        <begin position="254"/>
        <end position="274"/>
    </location>
</feature>
<feature type="transmembrane region" description="Helical" evidence="2">
    <location>
        <begin position="94"/>
        <end position="116"/>
    </location>
</feature>
<feature type="transmembrane region" description="Helical" evidence="2">
    <location>
        <begin position="187"/>
        <end position="203"/>
    </location>
</feature>
<feature type="transmembrane region" description="Helical" evidence="2">
    <location>
        <begin position="718"/>
        <end position="738"/>
    </location>
</feature>
<protein>
    <submittedName>
        <fullName evidence="3">Uncharacterized protein</fullName>
    </submittedName>
</protein>
<feature type="compositionally biased region" description="Basic residues" evidence="1">
    <location>
        <begin position="1"/>
        <end position="15"/>
    </location>
</feature>
<feature type="transmembrane region" description="Helical" evidence="2">
    <location>
        <begin position="744"/>
        <end position="767"/>
    </location>
</feature>
<evidence type="ECO:0000313" key="3">
    <source>
        <dbReference type="EMBL" id="BES93825.1"/>
    </source>
</evidence>
<sequence>MVPPKKKPVAAKKGKSKEADSKAAKKGPKKPGDKPKGKKGGPKEKKGGKKGGPKEKKGGKPVAAPLDLGESGPQNLPAAVDDAKEKIDFTKTGVIFLLWSFEILHHLTHSITTSFLHNGITDGKLTQDIHAHRTSSVAMMVFVTCTTMTVANFVADKPKFSALMIGLTVYSLVTTVLGIKMLEPRPIGYAVVLILAQIGWYAATPLRYWFIFHQSFPLSVTTSLIIVTFNRFLVAIAEYPGAVWIENKLFGVRTYLFCWIASSLAFTIWLGTLLHAKASNSMNNTSDDKEAVENKYKSTEVASSFEARQTPKHKLFFVLLIIPSIMFPVVKETIGIVVEKHRNPYPITYYRLDIIIAAVMMPVASAFLLCLTCLRHEIRNMVLAGIAQYLNISVLVLCFLLVKKYPEQFRGDKVQEPIVPRTMNMSLGAVFILTDDRIMYYKEGEDNSNSPYKNLPKSRTYISIEKKIKEQVLLPIHLYDSRKKLIASKEISLAPKEISVYILFGNVIIPLQGSSKWFEKYPERPLYFFFNACEPCPDEPPNVRPNIGKVWWDESCKSLTIETTQLRDDTLGNPTVLSTFLEKIPLSGQIIGPLSVMDRVLQLQETVFLNEMPHFAHLFDIRPDNIWTIFTIRCFAEPKLVVPAPSQLPLVVWQKVHLISDEEPTTCPVPTTTKAPVPDKGSLFALLAMCESGVPIGISSVSYIHFVWMQCPYDDRMLILASFFTINYVGGWIARHFLVEINTVALVVLLAMQGLFLIWHIVALIFFRRTLPPRTEEEKIKGNNRRF</sequence>
<keyword evidence="2" id="KW-0812">Transmembrane</keyword>
<keyword evidence="2" id="KW-0472">Membrane</keyword>
<accession>A0ABN7ASB5</accession>
<feature type="transmembrane region" description="Helical" evidence="2">
    <location>
        <begin position="315"/>
        <end position="334"/>
    </location>
</feature>
<feature type="transmembrane region" description="Helical" evidence="2">
    <location>
        <begin position="683"/>
        <end position="706"/>
    </location>
</feature>
<evidence type="ECO:0000313" key="4">
    <source>
        <dbReference type="Proteomes" id="UP001307889"/>
    </source>
</evidence>
<feature type="transmembrane region" description="Helical" evidence="2">
    <location>
        <begin position="136"/>
        <end position="155"/>
    </location>
</feature>
<keyword evidence="4" id="KW-1185">Reference proteome</keyword>
<reference evidence="3 4" key="1">
    <citation type="submission" date="2023-09" db="EMBL/GenBank/DDBJ databases">
        <title>Nesidiocoris tenuis whole genome shotgun sequence.</title>
        <authorList>
            <person name="Shibata T."/>
            <person name="Shimoda M."/>
            <person name="Kobayashi T."/>
            <person name="Uehara T."/>
        </authorList>
    </citation>
    <scope>NUCLEOTIDE SEQUENCE [LARGE SCALE GENOMIC DNA]</scope>
    <source>
        <strain evidence="3 4">Japan</strain>
    </source>
</reference>
<feature type="transmembrane region" description="Helical" evidence="2">
    <location>
        <begin position="354"/>
        <end position="374"/>
    </location>
</feature>
<keyword evidence="2" id="KW-1133">Transmembrane helix</keyword>
<dbReference type="EMBL" id="AP028912">
    <property type="protein sequence ID" value="BES93825.1"/>
    <property type="molecule type" value="Genomic_DNA"/>
</dbReference>
<feature type="transmembrane region" description="Helical" evidence="2">
    <location>
        <begin position="381"/>
        <end position="402"/>
    </location>
</feature>
<gene>
    <name evidence="3" type="ORF">NTJ_06634</name>
</gene>
<evidence type="ECO:0000256" key="1">
    <source>
        <dbReference type="SAM" id="MobiDB-lite"/>
    </source>
</evidence>
<feature type="transmembrane region" description="Helical" evidence="2">
    <location>
        <begin position="162"/>
        <end position="181"/>
    </location>
</feature>
<feature type="transmembrane region" description="Helical" evidence="2">
    <location>
        <begin position="215"/>
        <end position="234"/>
    </location>
</feature>